<gene>
    <name evidence="3" type="ORF">KL86CLO1_11663</name>
</gene>
<proteinExistence type="predicted"/>
<keyword evidence="1 2" id="KW-0238">DNA-binding</keyword>
<evidence type="ECO:0000256" key="2">
    <source>
        <dbReference type="PROSITE-ProRule" id="PRU00252"/>
    </source>
</evidence>
<dbReference type="InterPro" id="IPR000424">
    <property type="entry name" value="Primosome_PriB/ssb"/>
</dbReference>
<dbReference type="Pfam" id="PF00436">
    <property type="entry name" value="SSB"/>
    <property type="match status" value="1"/>
</dbReference>
<dbReference type="InterPro" id="IPR012340">
    <property type="entry name" value="NA-bd_OB-fold"/>
</dbReference>
<evidence type="ECO:0000256" key="1">
    <source>
        <dbReference type="ARBA" id="ARBA00023125"/>
    </source>
</evidence>
<dbReference type="Gene3D" id="2.40.50.140">
    <property type="entry name" value="Nucleic acid-binding proteins"/>
    <property type="match status" value="1"/>
</dbReference>
<dbReference type="EMBL" id="FLUN01000001">
    <property type="protein sequence ID" value="SBW02543.1"/>
    <property type="molecule type" value="Genomic_DNA"/>
</dbReference>
<dbReference type="GO" id="GO:0003697">
    <property type="term" value="F:single-stranded DNA binding"/>
    <property type="evidence" value="ECO:0007669"/>
    <property type="project" value="InterPro"/>
</dbReference>
<reference evidence="3" key="1">
    <citation type="submission" date="2016-04" db="EMBL/GenBank/DDBJ databases">
        <authorList>
            <person name="Evans L.H."/>
            <person name="Alamgir A."/>
            <person name="Owens N."/>
            <person name="Weber N.D."/>
            <person name="Virtaneva K."/>
            <person name="Barbian K."/>
            <person name="Babar A."/>
            <person name="Rosenke K."/>
        </authorList>
    </citation>
    <scope>NUCLEOTIDE SEQUENCE</scope>
    <source>
        <strain evidence="3">86</strain>
    </source>
</reference>
<evidence type="ECO:0000313" key="3">
    <source>
        <dbReference type="EMBL" id="SBW02543.1"/>
    </source>
</evidence>
<accession>A0A212JSW9</accession>
<dbReference type="SUPFAM" id="SSF50249">
    <property type="entry name" value="Nucleic acid-binding proteins"/>
    <property type="match status" value="1"/>
</dbReference>
<dbReference type="PROSITE" id="PS50935">
    <property type="entry name" value="SSB"/>
    <property type="match status" value="1"/>
</dbReference>
<evidence type="ECO:0008006" key="4">
    <source>
        <dbReference type="Google" id="ProtNLM"/>
    </source>
</evidence>
<organism evidence="3">
    <name type="scientific">uncultured Eubacteriales bacterium</name>
    <dbReference type="NCBI Taxonomy" id="172733"/>
    <lineage>
        <taxon>Bacteria</taxon>
        <taxon>Bacillati</taxon>
        <taxon>Bacillota</taxon>
        <taxon>Clostridia</taxon>
        <taxon>Eubacteriales</taxon>
        <taxon>environmental samples</taxon>
    </lineage>
</organism>
<name>A0A212JSW9_9FIRM</name>
<sequence>MQTQFKDGSVMVCGGCSRDAKLEYVGDAKKRICKVGIAVGKNEDTTTKWANVVAWHDTAAVLSKAKKGDSVFVIGKLNTREYNGKPYTDLVADFVSVCSPSAAATSPPPGGFQPAGDGIGVDAGDFGADDGELPF</sequence>
<protein>
    <recommendedName>
        <fullName evidence="4">Single-stranded DNA-binding protein</fullName>
    </recommendedName>
</protein>
<dbReference type="AlphaFoldDB" id="A0A212JSW9"/>